<evidence type="ECO:0000313" key="1">
    <source>
        <dbReference type="EMBL" id="KDR75632.1"/>
    </source>
</evidence>
<sequence>MEGSIEDARVRNQKLPISTIPAEISSAIFKTACTDSSPFINGGQLGTKRVEVTISHVSHQWRSQSLSCPEIWSTFAHDNYRQKISMDRLSIYLKRSGSRPLNLWIVLSKNDLEPTAITLLLNFLTEHAMRWRRFFLSLASPGIAWPPSNLEPLEAPNLQSLEVYIPDQHPDFPLVFLEGGTPKLDSVRMDSVSFKSLILPSQISTLQIELEGHFPQPWSTFLDILKCPNLKNLSLFGSNFRQPTGDDSRQIIVANRLQHLRCSDPVVAREIWPLLQAPRLELAIFKEIPLNEWNFPDEVTTLNTSPCLFPSLHTLALINCDFEDENHPLLLAYATKAVRHLYITHESRYVESSAFHHMVRQSPETILWPNLETLSFMVEMDDDSDLSPASCLEVVECRLRVLQKHCILRLFDTEMQWWMSADPQSWSILRDKGFYQRIDGYCEGDIDYIPWPPRSDSGFHRLAEEKFLSHDNEFED</sequence>
<gene>
    <name evidence="1" type="ORF">GALMADRAFT_491991</name>
</gene>
<name>A0A067SZY0_GALM3</name>
<organism evidence="1 2">
    <name type="scientific">Galerina marginata (strain CBS 339.88)</name>
    <dbReference type="NCBI Taxonomy" id="685588"/>
    <lineage>
        <taxon>Eukaryota</taxon>
        <taxon>Fungi</taxon>
        <taxon>Dikarya</taxon>
        <taxon>Basidiomycota</taxon>
        <taxon>Agaricomycotina</taxon>
        <taxon>Agaricomycetes</taxon>
        <taxon>Agaricomycetidae</taxon>
        <taxon>Agaricales</taxon>
        <taxon>Agaricineae</taxon>
        <taxon>Strophariaceae</taxon>
        <taxon>Galerina</taxon>
    </lineage>
</organism>
<protein>
    <recommendedName>
        <fullName evidence="3">F-box domain-containing protein</fullName>
    </recommendedName>
</protein>
<reference evidence="2" key="1">
    <citation type="journal article" date="2014" name="Proc. Natl. Acad. Sci. U.S.A.">
        <title>Extensive sampling of basidiomycete genomes demonstrates inadequacy of the white-rot/brown-rot paradigm for wood decay fungi.</title>
        <authorList>
            <person name="Riley R."/>
            <person name="Salamov A.A."/>
            <person name="Brown D.W."/>
            <person name="Nagy L.G."/>
            <person name="Floudas D."/>
            <person name="Held B.W."/>
            <person name="Levasseur A."/>
            <person name="Lombard V."/>
            <person name="Morin E."/>
            <person name="Otillar R."/>
            <person name="Lindquist E.A."/>
            <person name="Sun H."/>
            <person name="LaButti K.M."/>
            <person name="Schmutz J."/>
            <person name="Jabbour D."/>
            <person name="Luo H."/>
            <person name="Baker S.E."/>
            <person name="Pisabarro A.G."/>
            <person name="Walton J.D."/>
            <person name="Blanchette R.A."/>
            <person name="Henrissat B."/>
            <person name="Martin F."/>
            <person name="Cullen D."/>
            <person name="Hibbett D.S."/>
            <person name="Grigoriev I.V."/>
        </authorList>
    </citation>
    <scope>NUCLEOTIDE SEQUENCE [LARGE SCALE GENOMIC DNA]</scope>
    <source>
        <strain evidence="2">CBS 339.88</strain>
    </source>
</reference>
<proteinExistence type="predicted"/>
<keyword evidence="2" id="KW-1185">Reference proteome</keyword>
<evidence type="ECO:0008006" key="3">
    <source>
        <dbReference type="Google" id="ProtNLM"/>
    </source>
</evidence>
<dbReference type="OrthoDB" id="3023006at2759"/>
<dbReference type="EMBL" id="KL142380">
    <property type="protein sequence ID" value="KDR75632.1"/>
    <property type="molecule type" value="Genomic_DNA"/>
</dbReference>
<accession>A0A067SZY0</accession>
<evidence type="ECO:0000313" key="2">
    <source>
        <dbReference type="Proteomes" id="UP000027222"/>
    </source>
</evidence>
<dbReference type="Proteomes" id="UP000027222">
    <property type="component" value="Unassembled WGS sequence"/>
</dbReference>
<dbReference type="HOGENOM" id="CLU_020999_4_0_1"/>
<dbReference type="AlphaFoldDB" id="A0A067SZY0"/>